<feature type="signal peptide" evidence="18">
    <location>
        <begin position="1"/>
        <end position="25"/>
    </location>
</feature>
<evidence type="ECO:0000256" key="8">
    <source>
        <dbReference type="ARBA" id="ARBA00022692"/>
    </source>
</evidence>
<evidence type="ECO:0000256" key="4">
    <source>
        <dbReference type="ARBA" id="ARBA00010883"/>
    </source>
</evidence>
<evidence type="ECO:0000256" key="15">
    <source>
        <dbReference type="PROSITE-ProRule" id="PRU00740"/>
    </source>
</evidence>
<dbReference type="GO" id="GO:0034498">
    <property type="term" value="P:early endosome to Golgi transport"/>
    <property type="evidence" value="ECO:0007669"/>
    <property type="project" value="TreeGrafter"/>
</dbReference>
<dbReference type="CDD" id="cd07623">
    <property type="entry name" value="BAR_SNX1_2"/>
    <property type="match status" value="1"/>
</dbReference>
<feature type="transmembrane region" description="Helical" evidence="17">
    <location>
        <begin position="236"/>
        <end position="259"/>
    </location>
</feature>
<evidence type="ECO:0000313" key="21">
    <source>
        <dbReference type="Proteomes" id="UP000835052"/>
    </source>
</evidence>
<dbReference type="Pfam" id="PF00787">
    <property type="entry name" value="PX"/>
    <property type="match status" value="1"/>
</dbReference>
<keyword evidence="8 15" id="KW-0812">Transmembrane</keyword>
<keyword evidence="10" id="KW-0653">Protein transport</keyword>
<dbReference type="GO" id="GO:0035091">
    <property type="term" value="F:phosphatidylinositol binding"/>
    <property type="evidence" value="ECO:0007669"/>
    <property type="project" value="InterPro"/>
</dbReference>
<keyword evidence="9 18" id="KW-0732">Signal</keyword>
<dbReference type="Pfam" id="PF09325">
    <property type="entry name" value="Vps5"/>
    <property type="match status" value="1"/>
</dbReference>
<dbReference type="GO" id="GO:0005794">
    <property type="term" value="C:Golgi apparatus"/>
    <property type="evidence" value="ECO:0007669"/>
    <property type="project" value="UniProtKB-SubCell"/>
</dbReference>
<evidence type="ECO:0000256" key="16">
    <source>
        <dbReference type="SAM" id="Coils"/>
    </source>
</evidence>
<protein>
    <recommendedName>
        <fullName evidence="19">PX domain-containing protein</fullName>
    </recommendedName>
</protein>
<keyword evidence="11 17" id="KW-1133">Transmembrane helix</keyword>
<dbReference type="InterPro" id="IPR001683">
    <property type="entry name" value="PX_dom"/>
</dbReference>
<comment type="similarity">
    <text evidence="15">Belongs to the LAMP family.</text>
</comment>
<evidence type="ECO:0000256" key="18">
    <source>
        <dbReference type="SAM" id="SignalP"/>
    </source>
</evidence>
<organism evidence="20 21">
    <name type="scientific">Caenorhabditis auriculariae</name>
    <dbReference type="NCBI Taxonomy" id="2777116"/>
    <lineage>
        <taxon>Eukaryota</taxon>
        <taxon>Metazoa</taxon>
        <taxon>Ecdysozoa</taxon>
        <taxon>Nematoda</taxon>
        <taxon>Chromadorea</taxon>
        <taxon>Rhabditida</taxon>
        <taxon>Rhabditina</taxon>
        <taxon>Rhabditomorpha</taxon>
        <taxon>Rhabditoidea</taxon>
        <taxon>Rhabditidae</taxon>
        <taxon>Peloderinae</taxon>
        <taxon>Caenorhabditis</taxon>
    </lineage>
</organism>
<dbReference type="Gene3D" id="1.20.1270.60">
    <property type="entry name" value="Arfaptin homology (AH) domain/BAR domain"/>
    <property type="match status" value="1"/>
</dbReference>
<keyword evidence="21" id="KW-1185">Reference proteome</keyword>
<evidence type="ECO:0000256" key="5">
    <source>
        <dbReference type="ARBA" id="ARBA00022448"/>
    </source>
</evidence>
<dbReference type="EMBL" id="CAJGYM010000010">
    <property type="protein sequence ID" value="CAD6189103.1"/>
    <property type="molecule type" value="Genomic_DNA"/>
</dbReference>
<comment type="similarity">
    <text evidence="4">Belongs to the sorting nexin family.</text>
</comment>
<name>A0A8S1H1H1_9PELO</name>
<dbReference type="SUPFAM" id="SSF64268">
    <property type="entry name" value="PX domain"/>
    <property type="match status" value="1"/>
</dbReference>
<dbReference type="GO" id="GO:0005829">
    <property type="term" value="C:cytosol"/>
    <property type="evidence" value="ECO:0007669"/>
    <property type="project" value="GOC"/>
</dbReference>
<keyword evidence="6" id="KW-0963">Cytoplasm</keyword>
<keyword evidence="12" id="KW-0333">Golgi apparatus</keyword>
<evidence type="ECO:0000256" key="12">
    <source>
        <dbReference type="ARBA" id="ARBA00023034"/>
    </source>
</evidence>
<evidence type="ECO:0000256" key="11">
    <source>
        <dbReference type="ARBA" id="ARBA00022989"/>
    </source>
</evidence>
<dbReference type="SMART" id="SM00312">
    <property type="entry name" value="PX"/>
    <property type="match status" value="1"/>
</dbReference>
<dbReference type="GO" id="GO:0015031">
    <property type="term" value="P:protein transport"/>
    <property type="evidence" value="ECO:0007669"/>
    <property type="project" value="UniProtKB-KW"/>
</dbReference>
<keyword evidence="7" id="KW-0597">Phosphoprotein</keyword>
<dbReference type="PROSITE" id="PS50195">
    <property type="entry name" value="PX"/>
    <property type="match status" value="1"/>
</dbReference>
<evidence type="ECO:0000256" key="14">
    <source>
        <dbReference type="ARBA" id="ARBA00023180"/>
    </source>
</evidence>
<keyword evidence="13 15" id="KW-0472">Membrane</keyword>
<evidence type="ECO:0000256" key="3">
    <source>
        <dbReference type="ARBA" id="ARBA00004555"/>
    </source>
</evidence>
<evidence type="ECO:0000256" key="17">
    <source>
        <dbReference type="SAM" id="Phobius"/>
    </source>
</evidence>
<reference evidence="20" key="1">
    <citation type="submission" date="2020-10" db="EMBL/GenBank/DDBJ databases">
        <authorList>
            <person name="Kikuchi T."/>
        </authorList>
    </citation>
    <scope>NUCLEOTIDE SEQUENCE</scope>
    <source>
        <strain evidence="20">NKZ352</strain>
    </source>
</reference>
<keyword evidence="16" id="KW-0175">Coiled coil</keyword>
<dbReference type="GO" id="GO:0010008">
    <property type="term" value="C:endosome membrane"/>
    <property type="evidence" value="ECO:0007669"/>
    <property type="project" value="TreeGrafter"/>
</dbReference>
<evidence type="ECO:0000256" key="9">
    <source>
        <dbReference type="ARBA" id="ARBA00022729"/>
    </source>
</evidence>
<dbReference type="InterPro" id="IPR036871">
    <property type="entry name" value="PX_dom_sf"/>
</dbReference>
<dbReference type="InterPro" id="IPR015404">
    <property type="entry name" value="Vps5_C"/>
</dbReference>
<keyword evidence="5" id="KW-0813">Transport</keyword>
<comment type="caution">
    <text evidence="15">Lacks conserved residue(s) required for the propagation of feature annotation.</text>
</comment>
<dbReference type="GO" id="GO:0098796">
    <property type="term" value="C:membrane protein complex"/>
    <property type="evidence" value="ECO:0007669"/>
    <property type="project" value="UniProtKB-ARBA"/>
</dbReference>
<evidence type="ECO:0000313" key="20">
    <source>
        <dbReference type="EMBL" id="CAD6189103.1"/>
    </source>
</evidence>
<evidence type="ECO:0000256" key="10">
    <source>
        <dbReference type="ARBA" id="ARBA00022927"/>
    </source>
</evidence>
<gene>
    <name evidence="20" type="ORF">CAUJ_LOCUS5022</name>
</gene>
<comment type="caution">
    <text evidence="20">The sequence shown here is derived from an EMBL/GenBank/DDBJ whole genome shotgun (WGS) entry which is preliminary data.</text>
</comment>
<dbReference type="Gene3D" id="2.40.160.110">
    <property type="match status" value="1"/>
</dbReference>
<comment type="subcellular location">
    <subcellularLocation>
        <location evidence="2">Cytoplasm</location>
    </subcellularLocation>
    <subcellularLocation>
        <location evidence="3">Golgi apparatus</location>
    </subcellularLocation>
    <subcellularLocation>
        <location evidence="1">Membrane</location>
        <topology evidence="1">Peripheral membrane protein</topology>
        <orientation evidence="1">Cytoplasmic side</orientation>
    </subcellularLocation>
    <subcellularLocation>
        <location evidence="15">Membrane</location>
        <topology evidence="15">Single-pass type I membrane protein</topology>
    </subcellularLocation>
</comment>
<dbReference type="Proteomes" id="UP000835052">
    <property type="component" value="Unassembled WGS sequence"/>
</dbReference>
<dbReference type="PROSITE" id="PS51407">
    <property type="entry name" value="LAMP_3"/>
    <property type="match status" value="1"/>
</dbReference>
<evidence type="ECO:0000256" key="7">
    <source>
        <dbReference type="ARBA" id="ARBA00022553"/>
    </source>
</evidence>
<dbReference type="InterPro" id="IPR027267">
    <property type="entry name" value="AH/BAR_dom_sf"/>
</dbReference>
<dbReference type="InterPro" id="IPR002000">
    <property type="entry name" value="Lysosome-assoc_membr_glycop"/>
</dbReference>
<dbReference type="AlphaFoldDB" id="A0A8S1H1H1"/>
<evidence type="ECO:0000256" key="13">
    <source>
        <dbReference type="ARBA" id="ARBA00023136"/>
    </source>
</evidence>
<dbReference type="PANTHER" id="PTHR10555">
    <property type="entry name" value="SORTING NEXIN"/>
    <property type="match status" value="1"/>
</dbReference>
<dbReference type="SUPFAM" id="SSF103657">
    <property type="entry name" value="BAR/IMD domain-like"/>
    <property type="match status" value="1"/>
</dbReference>
<keyword evidence="14" id="KW-0325">Glycoprotein</keyword>
<dbReference type="PANTHER" id="PTHR10555:SF170">
    <property type="entry name" value="FI18122P1"/>
    <property type="match status" value="1"/>
</dbReference>
<feature type="domain" description="PX" evidence="19">
    <location>
        <begin position="359"/>
        <end position="489"/>
    </location>
</feature>
<accession>A0A8S1H1H1</accession>
<dbReference type="OrthoDB" id="271164at2759"/>
<evidence type="ECO:0000256" key="1">
    <source>
        <dbReference type="ARBA" id="ARBA00004287"/>
    </source>
</evidence>
<dbReference type="FunFam" id="2.40.160.110:FF:000012">
    <property type="entry name" value="LAMP (Lysosome-associated membrane protein) homolog"/>
    <property type="match status" value="1"/>
</dbReference>
<evidence type="ECO:0000259" key="19">
    <source>
        <dbReference type="PROSITE" id="PS50195"/>
    </source>
</evidence>
<proteinExistence type="inferred from homology"/>
<feature type="coiled-coil region" evidence="16">
    <location>
        <begin position="654"/>
        <end position="691"/>
    </location>
</feature>
<sequence>MLLTSSSRGFLLLCLANFFLAYASGSGGPTKGTYQVLDSSSNACIMLQADIKLFLTYYTKDGEKDVEVHVPTTSKVDTVVSSCNTYVRAGSLNVAAQLLRINFDHMDGWSMDIAFTQDPLFKTDKGTQYAMFAINVTANYASQPTLFPNARDPTQVYYLPLNTTYLSTISESIYAENGHSYYCPSRQKYDINKNAYYGPYAYVEFSLTYLQAFKTSRSKTFDQRETCSSDQHVTDLVPIIVGSILAGFIVLTLVVYLIYRSCLPEEVLNLVNPGSHFENEGMEEDKDSLKIKQKNFLEEGEEINLDADPVLSEERTDDDSLDETFVSTRTTVDDSARYVDADSSLDDRFASISPEPTNSHILIRVTDFEKRGEGMNAFIVYKIITRTEGIAGYANRDYIVWRRFSDFLGLHEKIVEKYLPKGIVVPVPPEKSFAAMTKTKTASNPLDSREVGLKRSRLLERFLKRLIQHPRIKGDCDVRDFLTLETDLPKAIQTSALSSAGMKRMIKSFGDVFTRMAFHMEEGDRWFEQAQSQVEELDESLRKFHQFSESLASSRKEYSICEEKLSKAMSMLASCEESTSLARALSHFTDTLEHASLLWARQAEADTAKLAESIGEYVSLIGSLKEVFEERVKAWQTWQNAQQTLTKKREQKARLELSGRNDRAEQMRAEIEETINKMDQLESAFSDLSKSIREEVVRFETERKQDLKNIFIEYLETIVRTQTEIRDLWKKFEPEAHRIQV</sequence>
<evidence type="ECO:0000256" key="2">
    <source>
        <dbReference type="ARBA" id="ARBA00004496"/>
    </source>
</evidence>
<evidence type="ECO:0000256" key="6">
    <source>
        <dbReference type="ARBA" id="ARBA00022490"/>
    </source>
</evidence>
<feature type="chain" id="PRO_5035762719" description="PX domain-containing protein" evidence="18">
    <location>
        <begin position="26"/>
        <end position="741"/>
    </location>
</feature>
<dbReference type="Gene3D" id="3.30.1520.10">
    <property type="entry name" value="Phox-like domain"/>
    <property type="match status" value="1"/>
</dbReference>
<dbReference type="FunFam" id="1.20.1270.60:FF:000022">
    <property type="entry name" value="Sorting nexin 3 protein"/>
    <property type="match status" value="1"/>
</dbReference>